<comment type="caution">
    <text evidence="2">The sequence shown here is derived from an EMBL/GenBank/DDBJ whole genome shotgun (WGS) entry which is preliminary data.</text>
</comment>
<gene>
    <name evidence="3" type="ORF">BGLCM_0308</name>
    <name evidence="2" type="ORF">BIFGAL_03715</name>
</gene>
<feature type="transmembrane region" description="Helical" evidence="1">
    <location>
        <begin position="128"/>
        <end position="146"/>
    </location>
</feature>
<protein>
    <submittedName>
        <fullName evidence="3">Steroid reductase</fullName>
    </submittedName>
</protein>
<feature type="transmembrane region" description="Helical" evidence="1">
    <location>
        <begin position="54"/>
        <end position="74"/>
    </location>
</feature>
<accession>D1NV34</accession>
<dbReference type="PANTHER" id="PTHR32251:SF15">
    <property type="entry name" value="3-OXO-5-ALPHA-STEROID 4-DEHYDROGENASE (DUF1295)"/>
    <property type="match status" value="1"/>
</dbReference>
<feature type="transmembrane region" description="Helical" evidence="1">
    <location>
        <begin position="200"/>
        <end position="221"/>
    </location>
</feature>
<evidence type="ECO:0000313" key="5">
    <source>
        <dbReference type="Proteomes" id="UP000029074"/>
    </source>
</evidence>
<reference evidence="3 5" key="2">
    <citation type="submission" date="2014-03" db="EMBL/GenBank/DDBJ databases">
        <title>Genomics of Bifidobacteria.</title>
        <authorList>
            <person name="Ventura M."/>
            <person name="Milani C."/>
            <person name="Lugli G.A."/>
        </authorList>
    </citation>
    <scope>NUCLEOTIDE SEQUENCE [LARGE SCALE GENOMIC DNA]</scope>
    <source>
        <strain evidence="3 5">LMG 11596</strain>
    </source>
</reference>
<dbReference type="PANTHER" id="PTHR32251">
    <property type="entry name" value="3-OXO-5-ALPHA-STEROID 4-DEHYDROGENASE"/>
    <property type="match status" value="1"/>
</dbReference>
<keyword evidence="1" id="KW-1133">Transmembrane helix</keyword>
<name>D1NV34_9BIFI</name>
<proteinExistence type="predicted"/>
<dbReference type="PROSITE" id="PS50244">
    <property type="entry name" value="S5A_REDUCTASE"/>
    <property type="match status" value="1"/>
</dbReference>
<dbReference type="InterPro" id="IPR010721">
    <property type="entry name" value="UstE-like"/>
</dbReference>
<dbReference type="eggNOG" id="COG3752">
    <property type="taxonomic scope" value="Bacteria"/>
</dbReference>
<dbReference type="OrthoDB" id="9779233at2"/>
<evidence type="ECO:0000313" key="3">
    <source>
        <dbReference type="EMBL" id="KFI59640.1"/>
    </source>
</evidence>
<evidence type="ECO:0000313" key="4">
    <source>
        <dbReference type="Proteomes" id="UP000003656"/>
    </source>
</evidence>
<keyword evidence="5" id="KW-1185">Reference proteome</keyword>
<organism evidence="2 4">
    <name type="scientific">Bifidobacterium gallicum DSM 20093 = LMG 11596</name>
    <dbReference type="NCBI Taxonomy" id="561180"/>
    <lineage>
        <taxon>Bacteria</taxon>
        <taxon>Bacillati</taxon>
        <taxon>Actinomycetota</taxon>
        <taxon>Actinomycetes</taxon>
        <taxon>Bifidobacteriales</taxon>
        <taxon>Bifidobacteriaceae</taxon>
        <taxon>Bifidobacterium</taxon>
    </lineage>
</organism>
<dbReference type="Proteomes" id="UP000029074">
    <property type="component" value="Unassembled WGS sequence"/>
</dbReference>
<sequence length="265" mass="29306">MAFLLICIVALIISAIGFYRYIWFISVGYGFSIAGIGVTMLVAFGIWGGLDPLTIVMSALLVVYGLRLGTYLIVRESRSASYRDVGQAAIEHGRTVALPLKVLTWIACAALYACEASPVLFRLSNHAPVDAVGIVGAAIMGTGIILESVADFTKNRFKRHHPDRFCDVGVFRIVRCPNYLGEVLTWTGVFVSGVTVLRGFWQWAAAIIGYVCIVWIMFGGARRLELRQERNYGQDPAYRHYSTHTPILIPLIPLYSVKNAKWLVG</sequence>
<dbReference type="EMBL" id="ABXB03000003">
    <property type="protein sequence ID" value="EFA22685.1"/>
    <property type="molecule type" value="Genomic_DNA"/>
</dbReference>
<keyword evidence="1" id="KW-0812">Transmembrane</keyword>
<dbReference type="AlphaFoldDB" id="D1NV34"/>
<dbReference type="Gene3D" id="1.20.120.1630">
    <property type="match status" value="1"/>
</dbReference>
<dbReference type="GO" id="GO:0016020">
    <property type="term" value="C:membrane"/>
    <property type="evidence" value="ECO:0007669"/>
    <property type="project" value="TreeGrafter"/>
</dbReference>
<dbReference type="EMBL" id="JGYW01000002">
    <property type="protein sequence ID" value="KFI59640.1"/>
    <property type="molecule type" value="Genomic_DNA"/>
</dbReference>
<dbReference type="Pfam" id="PF06966">
    <property type="entry name" value="DUF1295"/>
    <property type="match status" value="1"/>
</dbReference>
<keyword evidence="1" id="KW-0472">Membrane</keyword>
<evidence type="ECO:0000256" key="1">
    <source>
        <dbReference type="SAM" id="Phobius"/>
    </source>
</evidence>
<feature type="transmembrane region" description="Helical" evidence="1">
    <location>
        <begin position="27"/>
        <end position="47"/>
    </location>
</feature>
<evidence type="ECO:0000313" key="2">
    <source>
        <dbReference type="EMBL" id="EFA22685.1"/>
    </source>
</evidence>
<feature type="transmembrane region" description="Helical" evidence="1">
    <location>
        <begin position="102"/>
        <end position="121"/>
    </location>
</feature>
<reference evidence="2 4" key="1">
    <citation type="submission" date="2009-11" db="EMBL/GenBank/DDBJ databases">
        <authorList>
            <person name="Weinstock G."/>
            <person name="Sodergren E."/>
            <person name="Clifton S."/>
            <person name="Fulton L."/>
            <person name="Fulton B."/>
            <person name="Courtney L."/>
            <person name="Fronick C."/>
            <person name="Harrison M."/>
            <person name="Strong C."/>
            <person name="Farmer C."/>
            <person name="Delahaunty K."/>
            <person name="Markovic C."/>
            <person name="Hall O."/>
            <person name="Minx P."/>
            <person name="Tomlinson C."/>
            <person name="Mitreva M."/>
            <person name="Nelson J."/>
            <person name="Hou S."/>
            <person name="Wollam A."/>
            <person name="Pepin K.H."/>
            <person name="Johnson M."/>
            <person name="Bhonagiri V."/>
            <person name="Nash W.E."/>
            <person name="Warren W."/>
            <person name="Chinwalla A."/>
            <person name="Mardis E.R."/>
            <person name="Wilson R.K."/>
        </authorList>
    </citation>
    <scope>NUCLEOTIDE SEQUENCE [LARGE SCALE GENOMIC DNA]</scope>
    <source>
        <strain evidence="2 4">DSM 20093</strain>
    </source>
</reference>
<dbReference type="Proteomes" id="UP000003656">
    <property type="component" value="Unassembled WGS sequence"/>
</dbReference>